<organism evidence="9 10">
    <name type="scientific">Desulfomicrobium orale DSM 12838</name>
    <dbReference type="NCBI Taxonomy" id="888061"/>
    <lineage>
        <taxon>Bacteria</taxon>
        <taxon>Pseudomonadati</taxon>
        <taxon>Thermodesulfobacteriota</taxon>
        <taxon>Desulfovibrionia</taxon>
        <taxon>Desulfovibrionales</taxon>
        <taxon>Desulfomicrobiaceae</taxon>
        <taxon>Desulfomicrobium</taxon>
    </lineage>
</organism>
<evidence type="ECO:0000313" key="9">
    <source>
        <dbReference type="EMBL" id="AMD92462.1"/>
    </source>
</evidence>
<reference evidence="10" key="1">
    <citation type="submission" date="2016-02" db="EMBL/GenBank/DDBJ databases">
        <authorList>
            <person name="Holder M.E."/>
            <person name="Ajami N.J."/>
            <person name="Petrosino J.F."/>
        </authorList>
    </citation>
    <scope>NUCLEOTIDE SEQUENCE [LARGE SCALE GENOMIC DNA]</scope>
    <source>
        <strain evidence="10">DSM 12838</strain>
    </source>
</reference>
<evidence type="ECO:0000256" key="1">
    <source>
        <dbReference type="ARBA" id="ARBA00004496"/>
    </source>
</evidence>
<keyword evidence="10" id="KW-1185">Reference proteome</keyword>
<comment type="subcellular location">
    <subcellularLocation>
        <location evidence="1">Cytoplasm</location>
    </subcellularLocation>
</comment>
<dbReference type="Proteomes" id="UP000063964">
    <property type="component" value="Chromosome"/>
</dbReference>
<evidence type="ECO:0000256" key="6">
    <source>
        <dbReference type="ARBA" id="ARBA00022683"/>
    </source>
</evidence>
<evidence type="ECO:0000256" key="2">
    <source>
        <dbReference type="ARBA" id="ARBA00022448"/>
    </source>
</evidence>
<keyword evidence="3" id="KW-0963">Cytoplasm</keyword>
<dbReference type="OrthoDB" id="9788818at2"/>
<keyword evidence="6" id="KW-0598">Phosphotransferase system</keyword>
<dbReference type="EMBL" id="CP014230">
    <property type="protein sequence ID" value="AMD92462.1"/>
    <property type="molecule type" value="Genomic_DNA"/>
</dbReference>
<dbReference type="SUPFAM" id="SSF52728">
    <property type="entry name" value="PTS IIb component"/>
    <property type="match status" value="1"/>
</dbReference>
<dbReference type="InterPro" id="IPR036667">
    <property type="entry name" value="PTS_IIB_sorbose-sp_sf"/>
</dbReference>
<dbReference type="Gene3D" id="3.40.35.10">
    <property type="entry name" value="Phosphotransferase system, sorbose subfamily IIB component"/>
    <property type="match status" value="1"/>
</dbReference>
<gene>
    <name evidence="9" type="ORF">AXF15_04610</name>
</gene>
<dbReference type="InterPro" id="IPR004720">
    <property type="entry name" value="PTS_IIB_sorbose-sp"/>
</dbReference>
<keyword evidence="7" id="KW-0418">Kinase</keyword>
<feature type="domain" description="PTS EIIB type-4" evidence="8">
    <location>
        <begin position="1"/>
        <end position="155"/>
    </location>
</feature>
<evidence type="ECO:0000256" key="3">
    <source>
        <dbReference type="ARBA" id="ARBA00022490"/>
    </source>
</evidence>
<sequence length="155" mass="17348">MEWFRIDNRLVHGQVIAAWLPYLRARILMVANNELAGDELRREIMSLAVPSDITFLCCPVSDTADTLRRTRISSPDEHVLVLFADCADARAAYLAGAVFQVLNLGNLHYGPGKEQICEHIALSQDDRNCLQYFTNQGVEIDFRCVPTATPKVTAL</sequence>
<dbReference type="GO" id="GO:0016301">
    <property type="term" value="F:kinase activity"/>
    <property type="evidence" value="ECO:0007669"/>
    <property type="project" value="UniProtKB-KW"/>
</dbReference>
<evidence type="ECO:0000259" key="8">
    <source>
        <dbReference type="PROSITE" id="PS51101"/>
    </source>
</evidence>
<dbReference type="GO" id="GO:0009401">
    <property type="term" value="P:phosphoenolpyruvate-dependent sugar phosphotransferase system"/>
    <property type="evidence" value="ECO:0007669"/>
    <property type="project" value="UniProtKB-KW"/>
</dbReference>
<accession>A0A0X8JP95</accession>
<proteinExistence type="predicted"/>
<dbReference type="RefSeq" id="WP_066603927.1">
    <property type="nucleotide sequence ID" value="NZ_CP014230.1"/>
</dbReference>
<name>A0A0X8JP95_9BACT</name>
<dbReference type="STRING" id="888061.AXF15_04610"/>
<evidence type="ECO:0000256" key="4">
    <source>
        <dbReference type="ARBA" id="ARBA00022597"/>
    </source>
</evidence>
<dbReference type="Pfam" id="PF03830">
    <property type="entry name" value="PTSIIB_sorb"/>
    <property type="match status" value="1"/>
</dbReference>
<evidence type="ECO:0000313" key="10">
    <source>
        <dbReference type="Proteomes" id="UP000063964"/>
    </source>
</evidence>
<dbReference type="AlphaFoldDB" id="A0A0X8JP95"/>
<evidence type="ECO:0000256" key="5">
    <source>
        <dbReference type="ARBA" id="ARBA00022679"/>
    </source>
</evidence>
<keyword evidence="4 9" id="KW-0762">Sugar transport</keyword>
<dbReference type="KEGG" id="doa:AXF15_04610"/>
<dbReference type="GO" id="GO:0008982">
    <property type="term" value="F:protein-N(PI)-phosphohistidine-sugar phosphotransferase activity"/>
    <property type="evidence" value="ECO:0007669"/>
    <property type="project" value="InterPro"/>
</dbReference>
<dbReference type="PROSITE" id="PS51101">
    <property type="entry name" value="PTS_EIIB_TYPE_4"/>
    <property type="match status" value="1"/>
</dbReference>
<keyword evidence="2" id="KW-0813">Transport</keyword>
<protein>
    <submittedName>
        <fullName evidence="9">PTS sugar transporter subunit IIBC</fullName>
    </submittedName>
</protein>
<keyword evidence="5" id="KW-0808">Transferase</keyword>
<dbReference type="GO" id="GO:0005737">
    <property type="term" value="C:cytoplasm"/>
    <property type="evidence" value="ECO:0007669"/>
    <property type="project" value="UniProtKB-SubCell"/>
</dbReference>
<evidence type="ECO:0000256" key="7">
    <source>
        <dbReference type="ARBA" id="ARBA00022777"/>
    </source>
</evidence>